<dbReference type="AlphaFoldDB" id="A0A2M7XID0"/>
<dbReference type="Pfam" id="PF11258">
    <property type="entry name" value="DUF3048"/>
    <property type="match status" value="1"/>
</dbReference>
<dbReference type="EMBL" id="PFWS01000005">
    <property type="protein sequence ID" value="PJA47688.1"/>
    <property type="molecule type" value="Genomic_DNA"/>
</dbReference>
<dbReference type="Pfam" id="PF17479">
    <property type="entry name" value="DUF3048_C"/>
    <property type="match status" value="1"/>
</dbReference>
<accession>A0A2M7XID0</accession>
<evidence type="ECO:0008006" key="5">
    <source>
        <dbReference type="Google" id="ProtNLM"/>
    </source>
</evidence>
<comment type="caution">
    <text evidence="3">The sequence shown here is derived from an EMBL/GenBank/DDBJ whole genome shotgun (WGS) entry which is preliminary data.</text>
</comment>
<reference evidence="4" key="1">
    <citation type="submission" date="2017-09" db="EMBL/GenBank/DDBJ databases">
        <title>Depth-based differentiation of microbial function through sediment-hosted aquifers and enrichment of novel symbionts in the deep terrestrial subsurface.</title>
        <authorList>
            <person name="Probst A.J."/>
            <person name="Ladd B."/>
            <person name="Jarett J.K."/>
            <person name="Geller-Mcgrath D.E."/>
            <person name="Sieber C.M.K."/>
            <person name="Emerson J.B."/>
            <person name="Anantharaman K."/>
            <person name="Thomas B.C."/>
            <person name="Malmstrom R."/>
            <person name="Stieglmeier M."/>
            <person name="Klingl A."/>
            <person name="Woyke T."/>
            <person name="Ryan C.M."/>
            <person name="Banfield J.F."/>
        </authorList>
    </citation>
    <scope>NUCLEOTIDE SEQUENCE [LARGE SCALE GENOMIC DNA]</scope>
</reference>
<evidence type="ECO:0000313" key="3">
    <source>
        <dbReference type="EMBL" id="PJA47688.1"/>
    </source>
</evidence>
<feature type="domain" description="DUF3048" evidence="2">
    <location>
        <begin position="281"/>
        <end position="383"/>
    </location>
</feature>
<proteinExistence type="predicted"/>
<dbReference type="InterPro" id="IPR021416">
    <property type="entry name" value="DUF3048_N"/>
</dbReference>
<evidence type="ECO:0000259" key="2">
    <source>
        <dbReference type="Pfam" id="PF17479"/>
    </source>
</evidence>
<dbReference type="Proteomes" id="UP000229749">
    <property type="component" value="Unassembled WGS sequence"/>
</dbReference>
<dbReference type="InterPro" id="IPR035328">
    <property type="entry name" value="DUF3048_C"/>
</dbReference>
<dbReference type="InterPro" id="IPR023158">
    <property type="entry name" value="YerB-like_sf"/>
</dbReference>
<dbReference type="SUPFAM" id="SSF159774">
    <property type="entry name" value="YerB-like"/>
    <property type="match status" value="1"/>
</dbReference>
<feature type="domain" description="DUF3048" evidence="1">
    <location>
        <begin position="101"/>
        <end position="241"/>
    </location>
</feature>
<sequence>MRQFKKMLVKLSELERRKRYLKKKMRLRRQRHLKLEVNTAMKRLFKKQQNLFFLSLVCFICLGLIIFFVYGLSPNKEPLANETLENNVSLTQTEIIFRHPLTGKKSHQVINKPSVYSVMVENSADAWPLSGLEKAFLVIEAPVEGNIPRFLAFYSSDVEVEKIGPVRSARPYYLDWANEFFSLYAHVGGSDQALDLIASGETFDLNQFFFGSFFWRSSDRFAPHNVYTSSELLSQAFEQKKNKGYAREPLYEVWSFKDHLIPTNFHDVPEVSIQFSPVFGYEATWVYEPSMNRYERKQNGQKFLLQNGEMIFADNIAIMITDITVINAIGHRSIRTLGQGEAIILQDGQIILGSWKKNSVKNRLRFYDENNQEIIWNPGITWVEVVSLKEAVQF</sequence>
<name>A0A2M7XID0_9BACT</name>
<evidence type="ECO:0000259" key="1">
    <source>
        <dbReference type="Pfam" id="PF11258"/>
    </source>
</evidence>
<evidence type="ECO:0000313" key="4">
    <source>
        <dbReference type="Proteomes" id="UP000229749"/>
    </source>
</evidence>
<gene>
    <name evidence="3" type="ORF">CO172_00305</name>
</gene>
<dbReference type="Gene3D" id="3.50.90.10">
    <property type="entry name" value="YerB-like"/>
    <property type="match status" value="1"/>
</dbReference>
<protein>
    <recommendedName>
        <fullName evidence="5">DUF3048 domain-containing protein</fullName>
    </recommendedName>
</protein>
<organism evidence="3 4">
    <name type="scientific">Candidatus Uhrbacteria bacterium CG_4_9_14_3_um_filter_36_7</name>
    <dbReference type="NCBI Taxonomy" id="1975033"/>
    <lineage>
        <taxon>Bacteria</taxon>
        <taxon>Candidatus Uhriibacteriota</taxon>
    </lineage>
</organism>